<keyword evidence="3" id="KW-0808">Transferase</keyword>
<dbReference type="PANTHER" id="PTHR12750:SF9">
    <property type="entry name" value="INOSITOL HEXAKISPHOSPHATE AND DIPHOSPHOINOSITOL-PENTAKISPHOSPHATE KINASE"/>
    <property type="match status" value="1"/>
</dbReference>
<organism evidence="5 6">
    <name type="scientific">Theileria annulata</name>
    <dbReference type="NCBI Taxonomy" id="5874"/>
    <lineage>
        <taxon>Eukaryota</taxon>
        <taxon>Sar</taxon>
        <taxon>Alveolata</taxon>
        <taxon>Apicomplexa</taxon>
        <taxon>Aconoidasida</taxon>
        <taxon>Piroplasmida</taxon>
        <taxon>Theileriidae</taxon>
        <taxon>Theileria</taxon>
    </lineage>
</organism>
<keyword evidence="3" id="KW-0963">Cytoplasm</keyword>
<evidence type="ECO:0000256" key="3">
    <source>
        <dbReference type="RuleBase" id="RU365032"/>
    </source>
</evidence>
<feature type="region of interest" description="Disordered" evidence="4">
    <location>
        <begin position="158"/>
        <end position="188"/>
    </location>
</feature>
<keyword evidence="3" id="KW-0547">Nucleotide-binding</keyword>
<keyword evidence="3" id="KW-0418">Kinase</keyword>
<dbReference type="AlphaFoldDB" id="Q4UHM7"/>
<dbReference type="PANTHER" id="PTHR12750">
    <property type="entry name" value="DIPHOSPHOINOSITOL PENTAKISPHOSPHATE KINASE"/>
    <property type="match status" value="1"/>
</dbReference>
<comment type="function">
    <text evidence="3">Bifunctional inositol kinase that acts in concert with the IP6K kinases to synthesize the diphosphate group-containing inositol pyrophosphates diphosphoinositol pentakisphosphate, PP-InsP5, and bis-diphosphoinositol tetrakisphosphate, (PP)2-InsP4. PP-InsP5 and (PP)2-InsP4, also respectively called InsP7 and InsP8, may regulate a variety of cellular processes, including apoptosis, vesicle trafficking, cytoskeletal dynamics, and exocytosis. Phosphorylates inositol hexakisphosphate (InsP6).</text>
</comment>
<dbReference type="GO" id="GO:0032958">
    <property type="term" value="P:inositol phosphate biosynthetic process"/>
    <property type="evidence" value="ECO:0007669"/>
    <property type="project" value="TreeGrafter"/>
</dbReference>
<evidence type="ECO:0000313" key="6">
    <source>
        <dbReference type="Proteomes" id="UP000001950"/>
    </source>
</evidence>
<evidence type="ECO:0000256" key="1">
    <source>
        <dbReference type="ARBA" id="ARBA00033696"/>
    </source>
</evidence>
<dbReference type="Proteomes" id="UP000001950">
    <property type="component" value="Chromosome 1"/>
</dbReference>
<accession>Q4UHM7</accession>
<dbReference type="GO" id="GO:0033857">
    <property type="term" value="F:5-diphosphoinositol pentakisphosphate 1-kinase activity"/>
    <property type="evidence" value="ECO:0007669"/>
    <property type="project" value="TreeGrafter"/>
</dbReference>
<dbReference type="RefSeq" id="XP_954089.1">
    <property type="nucleotide sequence ID" value="XM_948996.1"/>
</dbReference>
<evidence type="ECO:0000256" key="4">
    <source>
        <dbReference type="SAM" id="MobiDB-lite"/>
    </source>
</evidence>
<protein>
    <recommendedName>
        <fullName evidence="3">Inositol hexakisphosphate and diphosphoinositol-pentakisphosphate kinase</fullName>
        <ecNumber evidence="3">2.7.4.24</ecNumber>
    </recommendedName>
</protein>
<dbReference type="EMBL" id="CR940347">
    <property type="protein sequence ID" value="CAI73412.1"/>
    <property type="molecule type" value="Genomic_DNA"/>
</dbReference>
<dbReference type="GO" id="GO:0005829">
    <property type="term" value="C:cytosol"/>
    <property type="evidence" value="ECO:0007669"/>
    <property type="project" value="UniProtKB-SubCell"/>
</dbReference>
<dbReference type="GeneID" id="3863522"/>
<comment type="catalytic activity">
    <reaction evidence="1">
        <text>5-diphospho-1D-myo-inositol 1,2,3,4,6-pentakisphosphate + ATP + H(+) = 1,5-bis(diphospho)-1D-myo-inositol 2,3,4,6-tetrakisphosphate + ADP</text>
        <dbReference type="Rhea" id="RHEA:10276"/>
        <dbReference type="ChEBI" id="CHEBI:15378"/>
        <dbReference type="ChEBI" id="CHEBI:30616"/>
        <dbReference type="ChEBI" id="CHEBI:58628"/>
        <dbReference type="ChEBI" id="CHEBI:77983"/>
        <dbReference type="ChEBI" id="CHEBI:456216"/>
        <dbReference type="EC" id="2.7.4.24"/>
    </reaction>
    <physiologicalReaction direction="left-to-right" evidence="1">
        <dbReference type="Rhea" id="RHEA:10277"/>
    </physiologicalReaction>
</comment>
<dbReference type="eggNOG" id="KOG1057">
    <property type="taxonomic scope" value="Eukaryota"/>
</dbReference>
<proteinExistence type="inferred from homology"/>
<dbReference type="EC" id="2.7.4.24" evidence="3"/>
<feature type="region of interest" description="Disordered" evidence="4">
    <location>
        <begin position="58"/>
        <end position="78"/>
    </location>
</feature>
<sequence length="624" mass="68839">MVISGVGSVKVKVNTNTTNSTKDSTNSTKDISSTAGTIGASTVTEGKGANSMGMECTTNNTKEAPFGAGTKDITGREPGTVTEDTVMELNEILKNDTSAASIAATSLLISNTYLNSKDIFDNGKCFIGGLKPSEMYLFNNKSQTELLYNSSVTVLGQTDTIPPNSTTNPLTNSSSTDPSTVGASTVTEEKNSNEIAVVTKSGESGTFLDTVGIEGAPIRAVGEVVNTKDSENICTVGASTVTDTVTEEKIINSYNLWSHENIEDKLTNNKGYHDLGYKYNKTMESKDIESELLNITNVLPYDGNPKIRSRYYVTSASHLFSVFNFFKYAHLLDDSFDTNSKQIENINDLHYLSHIVLRVWRSKSDKGYFNRLEILVSSGAKDGFGQNYQLLEKNAKNQKNNYKKYIQKLQLHKFSKFCNQCYIPSNLNNTNGTTSTGTVTDTTGTMGTTGVNVMNINVLDKYNLMYENIKEKKFKCYNCFLKEYKTLYNLQNFTTDNFTTADLGFGSPNIRPNSVDIGLNTTDIGLNTPDIGLNTPNNNLDKFNTDNNLDKFNTDNFSTLDIGFKPDIGLSTQDIGLNRGMNNGVKMVPPYCELNTLVTMNRNFGLDRLKDYIQKAYHNILLKN</sequence>
<comment type="subcellular location">
    <subcellularLocation>
        <location evidence="3">Cytoplasm</location>
        <location evidence="3">Cytosol</location>
    </subcellularLocation>
</comment>
<dbReference type="GO" id="GO:0005524">
    <property type="term" value="F:ATP binding"/>
    <property type="evidence" value="ECO:0007669"/>
    <property type="project" value="UniProtKB-KW"/>
</dbReference>
<dbReference type="KEGG" id="tan:TA05610"/>
<dbReference type="GO" id="GO:0052723">
    <property type="term" value="F:inositol hexakisphosphate 1-kinase activity"/>
    <property type="evidence" value="ECO:0007669"/>
    <property type="project" value="RHEA"/>
</dbReference>
<gene>
    <name evidence="5" type="ORF">TA05610</name>
</gene>
<comment type="similarity">
    <text evidence="3">Belongs to the histidine acid phosphatase family. VIP1 subfamily.</text>
</comment>
<dbReference type="InterPro" id="IPR037446">
    <property type="entry name" value="His_Pase_VIP1"/>
</dbReference>
<dbReference type="VEuPathDB" id="PiroplasmaDB:TA18476"/>
<reference evidence="5 6" key="1">
    <citation type="journal article" date="2005" name="Science">
        <title>Genome of the host-cell transforming parasite Theileria annulata compared with T. parva.</title>
        <authorList>
            <person name="Pain A."/>
            <person name="Renauld H."/>
            <person name="Berriman M."/>
            <person name="Murphy L."/>
            <person name="Yeats C.A."/>
            <person name="Weir W."/>
            <person name="Kerhornou A."/>
            <person name="Aslett M."/>
            <person name="Bishop R."/>
            <person name="Bouchier C."/>
            <person name="Cochet M."/>
            <person name="Coulson R.M.R."/>
            <person name="Cronin A."/>
            <person name="de Villiers E.P."/>
            <person name="Fraser A."/>
            <person name="Fosker N."/>
            <person name="Gardner M."/>
            <person name="Goble A."/>
            <person name="Griffiths-Jones S."/>
            <person name="Harris D.E."/>
            <person name="Katzer F."/>
            <person name="Larke N."/>
            <person name="Lord A."/>
            <person name="Maser P."/>
            <person name="McKellar S."/>
            <person name="Mooney P."/>
            <person name="Morton F."/>
            <person name="Nene V."/>
            <person name="O'Neil S."/>
            <person name="Price C."/>
            <person name="Quail M.A."/>
            <person name="Rabbinowitsch E."/>
            <person name="Rawlings N.D."/>
            <person name="Rutter S."/>
            <person name="Saunders D."/>
            <person name="Seeger K."/>
            <person name="Shah T."/>
            <person name="Squares R."/>
            <person name="Squares S."/>
            <person name="Tivey A."/>
            <person name="Walker A.R."/>
            <person name="Woodward J."/>
            <person name="Dobbelaere D.A.E."/>
            <person name="Langsley G."/>
            <person name="Rajandream M.A."/>
            <person name="McKeever D."/>
            <person name="Shiels B."/>
            <person name="Tait A."/>
            <person name="Barrell B.G."/>
            <person name="Hall N."/>
        </authorList>
    </citation>
    <scope>NUCLEOTIDE SEQUENCE [LARGE SCALE GENOMIC DNA]</scope>
    <source>
        <strain evidence="6">Ankara</strain>
    </source>
</reference>
<feature type="compositionally biased region" description="Low complexity" evidence="4">
    <location>
        <begin position="162"/>
        <end position="180"/>
    </location>
</feature>
<evidence type="ECO:0000256" key="2">
    <source>
        <dbReference type="ARBA" id="ARBA00034629"/>
    </source>
</evidence>
<dbReference type="GO" id="GO:0006020">
    <property type="term" value="P:inositol metabolic process"/>
    <property type="evidence" value="ECO:0007669"/>
    <property type="project" value="TreeGrafter"/>
</dbReference>
<keyword evidence="6" id="KW-1185">Reference proteome</keyword>
<name>Q4UHM7_THEAN</name>
<evidence type="ECO:0000313" key="5">
    <source>
        <dbReference type="EMBL" id="CAI73412.1"/>
    </source>
</evidence>
<dbReference type="InParanoid" id="Q4UHM7"/>
<comment type="catalytic activity">
    <reaction evidence="2">
        <text>1D-myo-inositol hexakisphosphate + ATP = 1-diphospho-1D-myo-inositol 2,3,4,5,6-pentakisphosphate + ADP</text>
        <dbReference type="Rhea" id="RHEA:37459"/>
        <dbReference type="ChEBI" id="CHEBI:30616"/>
        <dbReference type="ChEBI" id="CHEBI:58130"/>
        <dbReference type="ChEBI" id="CHEBI:74946"/>
        <dbReference type="ChEBI" id="CHEBI:456216"/>
        <dbReference type="EC" id="2.7.4.24"/>
    </reaction>
    <physiologicalReaction direction="left-to-right" evidence="2">
        <dbReference type="Rhea" id="RHEA:37460"/>
    </physiologicalReaction>
</comment>
<keyword evidence="3" id="KW-0067">ATP-binding</keyword>